<comment type="caution">
    <text evidence="1">The sequence shown here is derived from an EMBL/GenBank/DDBJ whole genome shotgun (WGS) entry which is preliminary data.</text>
</comment>
<evidence type="ECO:0000313" key="1">
    <source>
        <dbReference type="EMBL" id="OBQ45561.1"/>
    </source>
</evidence>
<accession>A0A1B7X846</accession>
<dbReference type="EMBL" id="LJOW01000002">
    <property type="protein sequence ID" value="OBQ45561.1"/>
    <property type="molecule type" value="Genomic_DNA"/>
</dbReference>
<organism evidence="1 2">
    <name type="scientific">Aphanizomenon flos-aquae WA102</name>
    <dbReference type="NCBI Taxonomy" id="1710896"/>
    <lineage>
        <taxon>Bacteria</taxon>
        <taxon>Bacillati</taxon>
        <taxon>Cyanobacteriota</taxon>
        <taxon>Cyanophyceae</taxon>
        <taxon>Nostocales</taxon>
        <taxon>Aphanizomenonaceae</taxon>
        <taxon>Aphanizomenon</taxon>
    </lineage>
</organism>
<dbReference type="AlphaFoldDB" id="A0A1B7X846"/>
<name>A0A1B7X846_APHFL</name>
<dbReference type="Proteomes" id="UP000092093">
    <property type="component" value="Unassembled WGS sequence"/>
</dbReference>
<evidence type="ECO:0000313" key="2">
    <source>
        <dbReference type="Proteomes" id="UP000092093"/>
    </source>
</evidence>
<gene>
    <name evidence="1" type="ORF">AN484_00885</name>
</gene>
<protein>
    <submittedName>
        <fullName evidence="1">Uncharacterized protein</fullName>
    </submittedName>
</protein>
<proteinExistence type="predicted"/>
<sequence>MELTYRCMKCGNNITPEMYEGQPKCNLCEVATILVLITEENKNSIPHPTDPIGKKKIDFNDPSATCQCAPGLCPCGKFVAHLASEAWDPENPHLFGGEAMEWHKKKAEEKE</sequence>
<reference evidence="1 2" key="1">
    <citation type="submission" date="2015-09" db="EMBL/GenBank/DDBJ databases">
        <title>Aphanizomenon flos-aquae WA102.</title>
        <authorList>
            <person name="Driscoll C."/>
        </authorList>
    </citation>
    <scope>NUCLEOTIDE SEQUENCE [LARGE SCALE GENOMIC DNA]</scope>
    <source>
        <strain evidence="1">WA102</strain>
    </source>
</reference>